<dbReference type="InterPro" id="IPR036249">
    <property type="entry name" value="Thioredoxin-like_sf"/>
</dbReference>
<feature type="domain" description="Thioredoxin-like fold" evidence="1">
    <location>
        <begin position="47"/>
        <end position="122"/>
    </location>
</feature>
<reference evidence="2 3" key="1">
    <citation type="submission" date="2018-08" db="EMBL/GenBank/DDBJ databases">
        <title>A genome reference for cultivated species of the human gut microbiota.</title>
        <authorList>
            <person name="Zou Y."/>
            <person name="Xue W."/>
            <person name="Luo G."/>
        </authorList>
    </citation>
    <scope>NUCLEOTIDE SEQUENCE [LARGE SCALE GENOMIC DNA]</scope>
    <source>
        <strain evidence="2 3">AM25-1</strain>
    </source>
</reference>
<dbReference type="GeneID" id="62762364"/>
<dbReference type="NCBIfam" id="TIGR00412">
    <property type="entry name" value="redox_disulf_2"/>
    <property type="match status" value="1"/>
</dbReference>
<evidence type="ECO:0000313" key="2">
    <source>
        <dbReference type="EMBL" id="RHF71683.1"/>
    </source>
</evidence>
<dbReference type="InterPro" id="IPR005243">
    <property type="entry name" value="THIRX-like_proc"/>
</dbReference>
<dbReference type="Gene3D" id="3.40.30.10">
    <property type="entry name" value="Glutaredoxin"/>
    <property type="match status" value="1"/>
</dbReference>
<dbReference type="PANTHER" id="PTHR36450">
    <property type="entry name" value="THIOREDOXIN"/>
    <property type="match status" value="1"/>
</dbReference>
<dbReference type="SUPFAM" id="SSF52833">
    <property type="entry name" value="Thioredoxin-like"/>
    <property type="match status" value="1"/>
</dbReference>
<organism evidence="2 3">
    <name type="scientific">Fusobacterium mortiferum</name>
    <dbReference type="NCBI Taxonomy" id="850"/>
    <lineage>
        <taxon>Bacteria</taxon>
        <taxon>Fusobacteriati</taxon>
        <taxon>Fusobacteriota</taxon>
        <taxon>Fusobacteriia</taxon>
        <taxon>Fusobacteriales</taxon>
        <taxon>Fusobacteriaceae</taxon>
        <taxon>Fusobacterium</taxon>
    </lineage>
</organism>
<sequence length="124" mass="13696">MSIFNKLFGKKECGCSCRTEVKEEPKVQETTCSCGGNCEGIVERNKMEIRVLGPGCKNCHTLEKNTLEAVNELGLDAKLTHVTDFAEIATYGIMSTPGLWIDGKIVSYGKVLPKDEIKEILKKL</sequence>
<dbReference type="AlphaFoldDB" id="A0A414PT20"/>
<dbReference type="RefSeq" id="WP_005886186.1">
    <property type="nucleotide sequence ID" value="NZ_CABMMQ010000006.1"/>
</dbReference>
<protein>
    <submittedName>
        <fullName evidence="2">Thioredoxin family protein</fullName>
    </submittedName>
</protein>
<evidence type="ECO:0000259" key="1">
    <source>
        <dbReference type="Pfam" id="PF13192"/>
    </source>
</evidence>
<dbReference type="Pfam" id="PF13192">
    <property type="entry name" value="Thioredoxin_3"/>
    <property type="match status" value="1"/>
</dbReference>
<name>A0A414PT20_FUSMR</name>
<dbReference type="InterPro" id="IPR012336">
    <property type="entry name" value="Thioredoxin-like_fold"/>
</dbReference>
<dbReference type="PANTHER" id="PTHR36450:SF1">
    <property type="entry name" value="THIOREDOXIN"/>
    <property type="match status" value="1"/>
</dbReference>
<dbReference type="Proteomes" id="UP000284676">
    <property type="component" value="Unassembled WGS sequence"/>
</dbReference>
<evidence type="ECO:0000313" key="3">
    <source>
        <dbReference type="Proteomes" id="UP000284676"/>
    </source>
</evidence>
<comment type="caution">
    <text evidence="2">The sequence shown here is derived from an EMBL/GenBank/DDBJ whole genome shotgun (WGS) entry which is preliminary data.</text>
</comment>
<accession>A0A414PT20</accession>
<gene>
    <name evidence="2" type="ORF">DW663_08210</name>
</gene>
<proteinExistence type="predicted"/>
<dbReference type="EMBL" id="QRHL01000013">
    <property type="protein sequence ID" value="RHF71683.1"/>
    <property type="molecule type" value="Genomic_DNA"/>
</dbReference>